<dbReference type="Pfam" id="PF13350">
    <property type="entry name" value="Y_phosphatase3"/>
    <property type="match status" value="1"/>
</dbReference>
<evidence type="ECO:0000313" key="2">
    <source>
        <dbReference type="EMBL" id="PSS28112.1"/>
    </source>
</evidence>
<dbReference type="FunFam" id="3.90.190.10:FF:000123">
    <property type="entry name" value="Similar to protein tyrosine/serine phosphatase"/>
    <property type="match status" value="1"/>
</dbReference>
<protein>
    <recommendedName>
        <fullName evidence="1">Tyrosine specific protein phosphatases domain-containing protein</fullName>
    </recommendedName>
</protein>
<dbReference type="InParanoid" id="A0A2T3BFF1"/>
<dbReference type="EMBL" id="KZ679006">
    <property type="protein sequence ID" value="PSS28112.1"/>
    <property type="molecule type" value="Genomic_DNA"/>
</dbReference>
<dbReference type="PANTHER" id="PTHR31126">
    <property type="entry name" value="TYROSINE-PROTEIN PHOSPHATASE"/>
    <property type="match status" value="1"/>
</dbReference>
<dbReference type="InterPro" id="IPR000387">
    <property type="entry name" value="Tyr_Pase_dom"/>
</dbReference>
<accession>A0A2T3BFF1</accession>
<name>A0A2T3BFF1_AMORE</name>
<dbReference type="OrthoDB" id="449382at2759"/>
<evidence type="ECO:0000313" key="3">
    <source>
        <dbReference type="Proteomes" id="UP000241818"/>
    </source>
</evidence>
<gene>
    <name evidence="2" type="ORF">M430DRAFT_132298</name>
</gene>
<organism evidence="2 3">
    <name type="scientific">Amorphotheca resinae ATCC 22711</name>
    <dbReference type="NCBI Taxonomy" id="857342"/>
    <lineage>
        <taxon>Eukaryota</taxon>
        <taxon>Fungi</taxon>
        <taxon>Dikarya</taxon>
        <taxon>Ascomycota</taxon>
        <taxon>Pezizomycotina</taxon>
        <taxon>Leotiomycetes</taxon>
        <taxon>Helotiales</taxon>
        <taxon>Amorphothecaceae</taxon>
        <taxon>Amorphotheca</taxon>
    </lineage>
</organism>
<dbReference type="GeneID" id="36570323"/>
<dbReference type="SUPFAM" id="SSF52799">
    <property type="entry name" value="(Phosphotyrosine protein) phosphatases II"/>
    <property type="match status" value="1"/>
</dbReference>
<dbReference type="InterPro" id="IPR016130">
    <property type="entry name" value="Tyr_Pase_AS"/>
</dbReference>
<dbReference type="PROSITE" id="PS00383">
    <property type="entry name" value="TYR_PHOSPHATASE_1"/>
    <property type="match status" value="1"/>
</dbReference>
<dbReference type="GO" id="GO:0004721">
    <property type="term" value="F:phosphoprotein phosphatase activity"/>
    <property type="evidence" value="ECO:0007669"/>
    <property type="project" value="InterPro"/>
</dbReference>
<dbReference type="AlphaFoldDB" id="A0A2T3BFF1"/>
<reference evidence="2 3" key="1">
    <citation type="journal article" date="2018" name="New Phytol.">
        <title>Comparative genomics and transcriptomics depict ericoid mycorrhizal fungi as versatile saprotrophs and plant mutualists.</title>
        <authorList>
            <person name="Martino E."/>
            <person name="Morin E."/>
            <person name="Grelet G.A."/>
            <person name="Kuo A."/>
            <person name="Kohler A."/>
            <person name="Daghino S."/>
            <person name="Barry K.W."/>
            <person name="Cichocki N."/>
            <person name="Clum A."/>
            <person name="Dockter R.B."/>
            <person name="Hainaut M."/>
            <person name="Kuo R.C."/>
            <person name="LaButti K."/>
            <person name="Lindahl B.D."/>
            <person name="Lindquist E.A."/>
            <person name="Lipzen A."/>
            <person name="Khouja H.R."/>
            <person name="Magnuson J."/>
            <person name="Murat C."/>
            <person name="Ohm R.A."/>
            <person name="Singer S.W."/>
            <person name="Spatafora J.W."/>
            <person name="Wang M."/>
            <person name="Veneault-Fourrey C."/>
            <person name="Henrissat B."/>
            <person name="Grigoriev I.V."/>
            <person name="Martin F.M."/>
            <person name="Perotto S."/>
        </authorList>
    </citation>
    <scope>NUCLEOTIDE SEQUENCE [LARGE SCALE GENOMIC DNA]</scope>
    <source>
        <strain evidence="2 3">ATCC 22711</strain>
    </source>
</reference>
<sequence>MDITSKVTDHSILPSPPFVEVAGIPNFRDLGGYPISTSPSHSVRRGFIYRCAEPSKVTKDGIYKIQGLGITHIYDLRSNVEIERAQAAGRGGIVELDGCTRVFLPIFTDTDYSPESLALVYKDYTSGIEGFTRVYTRILNKAAPYYKTILLHLADEPSKPLIVHCTAGKDRTGIICALILSLCGVDDETVAQEYSLTDLGLSMEWKEAAVEHLMKNSGLKGNKAGALNMIGSNPSRENMLSALRVVNEEFGGVENYMIGKCGLTKEQIERIRANLIVEKPAFHAKA</sequence>
<keyword evidence="3" id="KW-1185">Reference proteome</keyword>
<dbReference type="InterPro" id="IPR029021">
    <property type="entry name" value="Prot-tyrosine_phosphatase-like"/>
</dbReference>
<dbReference type="RefSeq" id="XP_024725637.1">
    <property type="nucleotide sequence ID" value="XM_024862242.1"/>
</dbReference>
<evidence type="ECO:0000259" key="1">
    <source>
        <dbReference type="PROSITE" id="PS50056"/>
    </source>
</evidence>
<dbReference type="InterPro" id="IPR026893">
    <property type="entry name" value="Tyr/Ser_Pase_IphP-type"/>
</dbReference>
<dbReference type="PANTHER" id="PTHR31126:SF1">
    <property type="entry name" value="TYROSINE SPECIFIC PROTEIN PHOSPHATASES DOMAIN-CONTAINING PROTEIN"/>
    <property type="match status" value="1"/>
</dbReference>
<dbReference type="STRING" id="857342.A0A2T3BFF1"/>
<feature type="domain" description="Tyrosine specific protein phosphatases" evidence="1">
    <location>
        <begin position="136"/>
        <end position="180"/>
    </location>
</feature>
<dbReference type="Proteomes" id="UP000241818">
    <property type="component" value="Unassembled WGS sequence"/>
</dbReference>
<dbReference type="PROSITE" id="PS50056">
    <property type="entry name" value="TYR_PHOSPHATASE_2"/>
    <property type="match status" value="1"/>
</dbReference>
<proteinExistence type="predicted"/>
<dbReference type="Gene3D" id="3.90.190.10">
    <property type="entry name" value="Protein tyrosine phosphatase superfamily"/>
    <property type="match status" value="1"/>
</dbReference>